<dbReference type="InterPro" id="IPR051043">
    <property type="entry name" value="Sulfatase_Mod_Factor_Kinase"/>
</dbReference>
<comment type="caution">
    <text evidence="2">The sequence shown here is derived from an EMBL/GenBank/DDBJ whole genome shotgun (WGS) entry which is preliminary data.</text>
</comment>
<feature type="domain" description="Sulfatase-modifying factor enzyme-like" evidence="1">
    <location>
        <begin position="130"/>
        <end position="257"/>
    </location>
</feature>
<feature type="non-terminal residue" evidence="2">
    <location>
        <position position="263"/>
    </location>
</feature>
<dbReference type="GO" id="GO:0120147">
    <property type="term" value="F:formylglycine-generating oxidase activity"/>
    <property type="evidence" value="ECO:0007669"/>
    <property type="project" value="TreeGrafter"/>
</dbReference>
<dbReference type="InterPro" id="IPR042095">
    <property type="entry name" value="SUMF_sf"/>
</dbReference>
<evidence type="ECO:0000259" key="1">
    <source>
        <dbReference type="Pfam" id="PF03781"/>
    </source>
</evidence>
<dbReference type="Pfam" id="PF03781">
    <property type="entry name" value="FGE-sulfatase"/>
    <property type="match status" value="1"/>
</dbReference>
<dbReference type="AlphaFoldDB" id="X1P544"/>
<dbReference type="Gene3D" id="3.90.1580.10">
    <property type="entry name" value="paralog of FGE (formylglycine-generating enzyme)"/>
    <property type="match status" value="1"/>
</dbReference>
<dbReference type="PANTHER" id="PTHR23150">
    <property type="entry name" value="SULFATASE MODIFYING FACTOR 1, 2"/>
    <property type="match status" value="1"/>
</dbReference>
<proteinExistence type="predicted"/>
<protein>
    <recommendedName>
        <fullName evidence="1">Sulfatase-modifying factor enzyme-like domain-containing protein</fullName>
    </recommendedName>
</protein>
<evidence type="ECO:0000313" key="2">
    <source>
        <dbReference type="EMBL" id="GAI37571.1"/>
    </source>
</evidence>
<dbReference type="SUPFAM" id="SSF56436">
    <property type="entry name" value="C-type lectin-like"/>
    <property type="match status" value="1"/>
</dbReference>
<dbReference type="InterPro" id="IPR005532">
    <property type="entry name" value="SUMF_dom"/>
</dbReference>
<dbReference type="EMBL" id="BARV01026142">
    <property type="protein sequence ID" value="GAI37571.1"/>
    <property type="molecule type" value="Genomic_DNA"/>
</dbReference>
<feature type="non-terminal residue" evidence="2">
    <location>
        <position position="1"/>
    </location>
</feature>
<sequence>TKNPGFSNTLYYRVIAVNGSNKSSEWSNVVDLIVLTKKTKLSGPEERVNSGQSYSLSWTDTLDSLYVLEEADKGDFSEAVKYYSSSLSKSFSYVVEKEITKYYRVKQISENYEGEWSDTITVTIVNLFLVFISSGSFEMGSEDGYNYEKTVHTVTLSGFEMSRTEITQQLYKTVMGSNPSLFTWDIDLPVESVSWYDAVRFCNNLSKVKGYDLCYNETTWECDFSKNGFRLPTEAEWEYACRAGTTTKYASGDNYNDLLKIGW</sequence>
<reference evidence="2" key="1">
    <citation type="journal article" date="2014" name="Front. Microbiol.">
        <title>High frequency of phylogenetically diverse reductive dehalogenase-homologous genes in deep subseafloor sedimentary metagenomes.</title>
        <authorList>
            <person name="Kawai M."/>
            <person name="Futagami T."/>
            <person name="Toyoda A."/>
            <person name="Takaki Y."/>
            <person name="Nishi S."/>
            <person name="Hori S."/>
            <person name="Arai W."/>
            <person name="Tsubouchi T."/>
            <person name="Morono Y."/>
            <person name="Uchiyama I."/>
            <person name="Ito T."/>
            <person name="Fujiyama A."/>
            <person name="Inagaki F."/>
            <person name="Takami H."/>
        </authorList>
    </citation>
    <scope>NUCLEOTIDE SEQUENCE</scope>
    <source>
        <strain evidence="2">Expedition CK06-06</strain>
    </source>
</reference>
<dbReference type="PANTHER" id="PTHR23150:SF19">
    <property type="entry name" value="FORMYLGLYCINE-GENERATING ENZYME"/>
    <property type="match status" value="1"/>
</dbReference>
<organism evidence="2">
    <name type="scientific">marine sediment metagenome</name>
    <dbReference type="NCBI Taxonomy" id="412755"/>
    <lineage>
        <taxon>unclassified sequences</taxon>
        <taxon>metagenomes</taxon>
        <taxon>ecological metagenomes</taxon>
    </lineage>
</organism>
<name>X1P544_9ZZZZ</name>
<accession>X1P544</accession>
<gene>
    <name evidence="2" type="ORF">S06H3_42298</name>
</gene>
<dbReference type="InterPro" id="IPR016187">
    <property type="entry name" value="CTDL_fold"/>
</dbReference>